<keyword evidence="4" id="KW-1185">Reference proteome</keyword>
<evidence type="ECO:0000256" key="2">
    <source>
        <dbReference type="HAMAP-Rule" id="MF_00634"/>
    </source>
</evidence>
<dbReference type="Proteomes" id="UP000294881">
    <property type="component" value="Unassembled WGS sequence"/>
</dbReference>
<dbReference type="SUPFAM" id="SSF69786">
    <property type="entry name" value="YggU-like"/>
    <property type="match status" value="1"/>
</dbReference>
<name>A0A4R2GW82_9HYPH</name>
<gene>
    <name evidence="3" type="ORF">EV666_10330</name>
</gene>
<dbReference type="OrthoDB" id="9801972at2"/>
<accession>A0A4R2GW82</accession>
<reference evidence="3 4" key="1">
    <citation type="submission" date="2019-03" db="EMBL/GenBank/DDBJ databases">
        <title>Genomic Encyclopedia of Type Strains, Phase IV (KMG-IV): sequencing the most valuable type-strain genomes for metagenomic binning, comparative biology and taxonomic classification.</title>
        <authorList>
            <person name="Goeker M."/>
        </authorList>
    </citation>
    <scope>NUCLEOTIDE SEQUENCE [LARGE SCALE GENOMIC DNA]</scope>
    <source>
        <strain evidence="3 4">DSM 22958</strain>
    </source>
</reference>
<dbReference type="Gene3D" id="3.30.1200.10">
    <property type="entry name" value="YggU-like"/>
    <property type="match status" value="1"/>
</dbReference>
<dbReference type="HAMAP" id="MF_00634">
    <property type="entry name" value="UPF0235"/>
    <property type="match status" value="1"/>
</dbReference>
<comment type="caution">
    <text evidence="3">The sequence shown here is derived from an EMBL/GenBank/DDBJ whole genome shotgun (WGS) entry which is preliminary data.</text>
</comment>
<dbReference type="InterPro" id="IPR003746">
    <property type="entry name" value="DUF167"/>
</dbReference>
<organism evidence="3 4">
    <name type="scientific">Camelimonas lactis</name>
    <dbReference type="NCBI Taxonomy" id="659006"/>
    <lineage>
        <taxon>Bacteria</taxon>
        <taxon>Pseudomonadati</taxon>
        <taxon>Pseudomonadota</taxon>
        <taxon>Alphaproteobacteria</taxon>
        <taxon>Hyphomicrobiales</taxon>
        <taxon>Chelatococcaceae</taxon>
        <taxon>Camelimonas</taxon>
    </lineage>
</organism>
<dbReference type="RefSeq" id="WP_132003849.1">
    <property type="nucleotide sequence ID" value="NZ_JBHUNN010000002.1"/>
</dbReference>
<evidence type="ECO:0000256" key="1">
    <source>
        <dbReference type="ARBA" id="ARBA00010364"/>
    </source>
</evidence>
<protein>
    <recommendedName>
        <fullName evidence="2">UPF0235 protein EV666_10330</fullName>
    </recommendedName>
</protein>
<dbReference type="EMBL" id="SLWL01000003">
    <property type="protein sequence ID" value="TCO14524.1"/>
    <property type="molecule type" value="Genomic_DNA"/>
</dbReference>
<dbReference type="NCBIfam" id="TIGR00251">
    <property type="entry name" value="DUF167 family protein"/>
    <property type="match status" value="1"/>
</dbReference>
<dbReference type="InterPro" id="IPR036591">
    <property type="entry name" value="YggU-like_sf"/>
</dbReference>
<evidence type="ECO:0000313" key="4">
    <source>
        <dbReference type="Proteomes" id="UP000294881"/>
    </source>
</evidence>
<proteinExistence type="inferred from homology"/>
<dbReference type="NCBIfam" id="NF002348">
    <property type="entry name" value="PRK01310.1"/>
    <property type="match status" value="1"/>
</dbReference>
<dbReference type="SMART" id="SM01152">
    <property type="entry name" value="DUF167"/>
    <property type="match status" value="1"/>
</dbReference>
<comment type="similarity">
    <text evidence="1 2">Belongs to the UPF0235 family.</text>
</comment>
<dbReference type="Pfam" id="PF02594">
    <property type="entry name" value="DUF167"/>
    <property type="match status" value="1"/>
</dbReference>
<evidence type="ECO:0000313" key="3">
    <source>
        <dbReference type="EMBL" id="TCO14524.1"/>
    </source>
</evidence>
<sequence length="111" mass="11392">MADGERPWRIDNGALRLMVRLTPRGGRDALEGVEMRDDGRPVLKARVRAAPENGQANAALTRLVAKSLGVAASQVEVTGGHTARVKTLSIAAGAASPAELAARLAGLAGGD</sequence>
<dbReference type="AlphaFoldDB" id="A0A4R2GW82"/>